<dbReference type="AlphaFoldDB" id="A0A5M3M8G1"/>
<dbReference type="OMA" id="MDFPAKQ"/>
<evidence type="ECO:0000313" key="3">
    <source>
        <dbReference type="EMBL" id="EIW75333.1"/>
    </source>
</evidence>
<sequence length="315" mass="33920">MSSRSLTGTPVLTGNAFTRSTFGGNPAAVVLLPDADNKSLFDNTQYPEELTLAWTSNFAQPMTAFIGMSGKSGLDDGEYAIRYSTTKHEPPLCGHATLVAAGVLFASQKPSGDEKIPRTVRFRTRTDVLITVRENLSDGGDPWYEMEIPAGEVEPVSDETRTKVTSAVAKALGLSEDKVPVKEIWVGAGPMDHFGIIVLNDDEKLEGRVVDPEPFKATPYVMNVLTTATPSSNTDKFQSRSFAPNVGIPEDPVCGAAHTLLTPYWSALMGNAGQEMTVRQVSSRGGDLKVTWDRERGIVKLTGQVALTSRGELLG</sequence>
<comment type="similarity">
    <text evidence="1">Belongs to the PhzF family.</text>
</comment>
<evidence type="ECO:0000313" key="4">
    <source>
        <dbReference type="Proteomes" id="UP000053558"/>
    </source>
</evidence>
<organism evidence="3 4">
    <name type="scientific">Coniophora puteana (strain RWD-64-598)</name>
    <name type="common">Brown rot fungus</name>
    <dbReference type="NCBI Taxonomy" id="741705"/>
    <lineage>
        <taxon>Eukaryota</taxon>
        <taxon>Fungi</taxon>
        <taxon>Dikarya</taxon>
        <taxon>Basidiomycota</taxon>
        <taxon>Agaricomycotina</taxon>
        <taxon>Agaricomycetes</taxon>
        <taxon>Agaricomycetidae</taxon>
        <taxon>Boletales</taxon>
        <taxon>Coniophorineae</taxon>
        <taxon>Coniophoraceae</taxon>
        <taxon>Coniophora</taxon>
    </lineage>
</organism>
<evidence type="ECO:0000256" key="1">
    <source>
        <dbReference type="ARBA" id="ARBA00008270"/>
    </source>
</evidence>
<dbReference type="SUPFAM" id="SSF54506">
    <property type="entry name" value="Diaminopimelate epimerase-like"/>
    <property type="match status" value="1"/>
</dbReference>
<dbReference type="GO" id="GO:0005737">
    <property type="term" value="C:cytoplasm"/>
    <property type="evidence" value="ECO:0007669"/>
    <property type="project" value="TreeGrafter"/>
</dbReference>
<dbReference type="PANTHER" id="PTHR13774">
    <property type="entry name" value="PHENAZINE BIOSYNTHESIS PROTEIN"/>
    <property type="match status" value="1"/>
</dbReference>
<dbReference type="KEGG" id="cput:CONPUDRAFT_140214"/>
<dbReference type="Gene3D" id="3.10.310.10">
    <property type="entry name" value="Diaminopimelate Epimerase, Chain A, domain 1"/>
    <property type="match status" value="2"/>
</dbReference>
<proteinExistence type="inferred from homology"/>
<keyword evidence="4" id="KW-1185">Reference proteome</keyword>
<evidence type="ECO:0000256" key="2">
    <source>
        <dbReference type="ARBA" id="ARBA00023235"/>
    </source>
</evidence>
<dbReference type="InterPro" id="IPR003719">
    <property type="entry name" value="Phenazine_PhzF-like"/>
</dbReference>
<dbReference type="EMBL" id="JH711589">
    <property type="protein sequence ID" value="EIW75333.1"/>
    <property type="molecule type" value="Genomic_DNA"/>
</dbReference>
<dbReference type="PANTHER" id="PTHR13774:SF17">
    <property type="entry name" value="PHENAZINE BIOSYNTHESIS-LIKE DOMAIN-CONTAINING PROTEIN"/>
    <property type="match status" value="1"/>
</dbReference>
<reference evidence="4" key="1">
    <citation type="journal article" date="2012" name="Science">
        <title>The Paleozoic origin of enzymatic lignin decomposition reconstructed from 31 fungal genomes.</title>
        <authorList>
            <person name="Floudas D."/>
            <person name="Binder M."/>
            <person name="Riley R."/>
            <person name="Barry K."/>
            <person name="Blanchette R.A."/>
            <person name="Henrissat B."/>
            <person name="Martinez A.T."/>
            <person name="Otillar R."/>
            <person name="Spatafora J.W."/>
            <person name="Yadav J.S."/>
            <person name="Aerts A."/>
            <person name="Benoit I."/>
            <person name="Boyd A."/>
            <person name="Carlson A."/>
            <person name="Copeland A."/>
            <person name="Coutinho P.M."/>
            <person name="de Vries R.P."/>
            <person name="Ferreira P."/>
            <person name="Findley K."/>
            <person name="Foster B."/>
            <person name="Gaskell J."/>
            <person name="Glotzer D."/>
            <person name="Gorecki P."/>
            <person name="Heitman J."/>
            <person name="Hesse C."/>
            <person name="Hori C."/>
            <person name="Igarashi K."/>
            <person name="Jurgens J.A."/>
            <person name="Kallen N."/>
            <person name="Kersten P."/>
            <person name="Kohler A."/>
            <person name="Kuees U."/>
            <person name="Kumar T.K.A."/>
            <person name="Kuo A."/>
            <person name="LaButti K."/>
            <person name="Larrondo L.F."/>
            <person name="Lindquist E."/>
            <person name="Ling A."/>
            <person name="Lombard V."/>
            <person name="Lucas S."/>
            <person name="Lundell T."/>
            <person name="Martin R."/>
            <person name="McLaughlin D.J."/>
            <person name="Morgenstern I."/>
            <person name="Morin E."/>
            <person name="Murat C."/>
            <person name="Nagy L.G."/>
            <person name="Nolan M."/>
            <person name="Ohm R.A."/>
            <person name="Patyshakuliyeva A."/>
            <person name="Rokas A."/>
            <person name="Ruiz-Duenas F.J."/>
            <person name="Sabat G."/>
            <person name="Salamov A."/>
            <person name="Samejima M."/>
            <person name="Schmutz J."/>
            <person name="Slot J.C."/>
            <person name="St John F."/>
            <person name="Stenlid J."/>
            <person name="Sun H."/>
            <person name="Sun S."/>
            <person name="Syed K."/>
            <person name="Tsang A."/>
            <person name="Wiebenga A."/>
            <person name="Young D."/>
            <person name="Pisabarro A."/>
            <person name="Eastwood D.C."/>
            <person name="Martin F."/>
            <person name="Cullen D."/>
            <person name="Grigoriev I.V."/>
            <person name="Hibbett D.S."/>
        </authorList>
    </citation>
    <scope>NUCLEOTIDE SEQUENCE [LARGE SCALE GENOMIC DNA]</scope>
    <source>
        <strain evidence="4">RWD-64-598 SS2</strain>
    </source>
</reference>
<comment type="caution">
    <text evidence="3">The sequence shown here is derived from an EMBL/GenBank/DDBJ whole genome shotgun (WGS) entry which is preliminary data.</text>
</comment>
<dbReference type="OrthoDB" id="75169at2759"/>
<dbReference type="PIRSF" id="PIRSF016184">
    <property type="entry name" value="PhzC_PhzF"/>
    <property type="match status" value="1"/>
</dbReference>
<gene>
    <name evidence="3" type="ORF">CONPUDRAFT_140214</name>
</gene>
<accession>A0A5M3M8G1</accession>
<dbReference type="GeneID" id="19201475"/>
<dbReference type="NCBIfam" id="TIGR00654">
    <property type="entry name" value="PhzF_family"/>
    <property type="match status" value="1"/>
</dbReference>
<keyword evidence="2" id="KW-0413">Isomerase</keyword>
<protein>
    <submittedName>
        <fullName evidence="3">Diaminopimelate epimerase-like protein</fullName>
    </submittedName>
</protein>
<dbReference type="RefSeq" id="XP_007774731.1">
    <property type="nucleotide sequence ID" value="XM_007776541.1"/>
</dbReference>
<dbReference type="Proteomes" id="UP000053558">
    <property type="component" value="Unassembled WGS sequence"/>
</dbReference>
<dbReference type="Pfam" id="PF02567">
    <property type="entry name" value="PhzC-PhzF"/>
    <property type="match status" value="1"/>
</dbReference>
<dbReference type="GO" id="GO:0016853">
    <property type="term" value="F:isomerase activity"/>
    <property type="evidence" value="ECO:0007669"/>
    <property type="project" value="UniProtKB-KW"/>
</dbReference>
<name>A0A5M3M8G1_CONPW</name>